<dbReference type="PANTHER" id="PTHR10758">
    <property type="entry name" value="26S PROTEASOME NON-ATPASE REGULATORY SUBUNIT 3/COP9 SIGNALOSOME COMPLEX SUBUNIT 3"/>
    <property type="match status" value="1"/>
</dbReference>
<comment type="subcellular location">
    <subcellularLocation>
        <location evidence="2">Cytoplasm</location>
    </subcellularLocation>
    <subcellularLocation>
        <location evidence="1">Nucleus</location>
    </subcellularLocation>
</comment>
<dbReference type="Proteomes" id="UP000887569">
    <property type="component" value="Unplaced"/>
</dbReference>
<proteinExistence type="inferred from homology"/>
<feature type="compositionally biased region" description="Polar residues" evidence="8">
    <location>
        <begin position="510"/>
        <end position="521"/>
    </location>
</feature>
<protein>
    <recommendedName>
        <fullName evidence="4">COP9 signalosome complex subunit 3</fullName>
    </recommendedName>
</protein>
<evidence type="ECO:0000256" key="5">
    <source>
        <dbReference type="ARBA" id="ARBA00022490"/>
    </source>
</evidence>
<dbReference type="PANTHER" id="PTHR10758:SF1">
    <property type="entry name" value="COP9 SIGNALOSOME COMPLEX SUBUNIT 3"/>
    <property type="match status" value="1"/>
</dbReference>
<reference evidence="11" key="1">
    <citation type="submission" date="2022-11" db="UniProtKB">
        <authorList>
            <consortium name="WormBaseParasite"/>
        </authorList>
    </citation>
    <scope>IDENTIFICATION</scope>
</reference>
<dbReference type="SMART" id="SM00088">
    <property type="entry name" value="PINT"/>
    <property type="match status" value="1"/>
</dbReference>
<dbReference type="GO" id="GO:0005737">
    <property type="term" value="C:cytoplasm"/>
    <property type="evidence" value="ECO:0007669"/>
    <property type="project" value="UniProtKB-SubCell"/>
</dbReference>
<sequence length="529" mass="59401">KNHFSESSNHIMHSEAFYFLANVLSSKEIYQNDFFISYLSSLLALSNSNSLQLLLWASAVAMASALDGYVKNVLTFTASGSSAELVELNRKAVLDVLEKNVPHLNRVLETLSVEEHSLSVVAVLLAKLNQPWNNATADRISKTLSQMELTLPLLNSSQLQLAPDLFTALLRKASQYCLRKNEQAIIVRGIRLLLSAISVFSPEPGVLTSIHTYLFCLCLKARIYEPALPFLECPITKILKETPPTNIAYMDSRWVLLYFYYGGLMFGSLGRFRECLLMFENVLCMPSVAASAIVVEAYKKYVLISIILSGRVVPLPSYRAAMIPRTVKRLCTDYTAIETLCQNKEGGTDVADAVLRHLEQHRRTFEVDGNVGLVKRLVRKLRENSVLKVAKCFSTISMGDFIRRCHLNNEEHAERYLMEMSREGKVVVRIDSEHKIVFLDEVKVEVDEEQVEQALRRVIELDKLLSDFDVRLRTSALYISRSSKASVYGTAAHDDEGFQQGSPLPHTLPMQPSGSALTDPTTIDVLWPS</sequence>
<evidence type="ECO:0000256" key="6">
    <source>
        <dbReference type="ARBA" id="ARBA00022790"/>
    </source>
</evidence>
<name>A0A915BB54_PARUN</name>
<keyword evidence="5" id="KW-0963">Cytoplasm</keyword>
<dbReference type="AlphaFoldDB" id="A0A915BB54"/>
<evidence type="ECO:0000256" key="7">
    <source>
        <dbReference type="ARBA" id="ARBA00023242"/>
    </source>
</evidence>
<evidence type="ECO:0000256" key="8">
    <source>
        <dbReference type="SAM" id="MobiDB-lite"/>
    </source>
</evidence>
<feature type="region of interest" description="Disordered" evidence="8">
    <location>
        <begin position="494"/>
        <end position="521"/>
    </location>
</feature>
<dbReference type="WBParaSite" id="PgR032X_g007_t02">
    <property type="protein sequence ID" value="PgR032X_g007_t02"/>
    <property type="gene ID" value="PgR032X_g007"/>
</dbReference>
<dbReference type="SUPFAM" id="SSF46785">
    <property type="entry name" value="Winged helix' DNA-binding domain"/>
    <property type="match status" value="1"/>
</dbReference>
<evidence type="ECO:0000256" key="3">
    <source>
        <dbReference type="ARBA" id="ARBA00007084"/>
    </source>
</evidence>
<dbReference type="GO" id="GO:0008180">
    <property type="term" value="C:COP9 signalosome"/>
    <property type="evidence" value="ECO:0007669"/>
    <property type="project" value="UniProtKB-KW"/>
</dbReference>
<dbReference type="GO" id="GO:0006511">
    <property type="term" value="P:ubiquitin-dependent protein catabolic process"/>
    <property type="evidence" value="ECO:0007669"/>
    <property type="project" value="TreeGrafter"/>
</dbReference>
<dbReference type="Pfam" id="PF22788">
    <property type="entry name" value="COP9_hel_rpt"/>
    <property type="match status" value="1"/>
</dbReference>
<dbReference type="InterPro" id="IPR055089">
    <property type="entry name" value="COP9_N"/>
</dbReference>
<evidence type="ECO:0000256" key="1">
    <source>
        <dbReference type="ARBA" id="ARBA00004123"/>
    </source>
</evidence>
<comment type="similarity">
    <text evidence="3">Belongs to the CSN3 family.</text>
</comment>
<dbReference type="InterPro" id="IPR000717">
    <property type="entry name" value="PCI_dom"/>
</dbReference>
<evidence type="ECO:0000313" key="11">
    <source>
        <dbReference type="WBParaSite" id="PgR032X_g007_t02"/>
    </source>
</evidence>
<dbReference type="Pfam" id="PF01399">
    <property type="entry name" value="PCI"/>
    <property type="match status" value="1"/>
</dbReference>
<evidence type="ECO:0000259" key="9">
    <source>
        <dbReference type="PROSITE" id="PS50250"/>
    </source>
</evidence>
<keyword evidence="6" id="KW-0736">Signalosome</keyword>
<accession>A0A915BB54</accession>
<organism evidence="10 11">
    <name type="scientific">Parascaris univalens</name>
    <name type="common">Nematode worm</name>
    <dbReference type="NCBI Taxonomy" id="6257"/>
    <lineage>
        <taxon>Eukaryota</taxon>
        <taxon>Metazoa</taxon>
        <taxon>Ecdysozoa</taxon>
        <taxon>Nematoda</taxon>
        <taxon>Chromadorea</taxon>
        <taxon>Rhabditida</taxon>
        <taxon>Spirurina</taxon>
        <taxon>Ascaridomorpha</taxon>
        <taxon>Ascaridoidea</taxon>
        <taxon>Ascarididae</taxon>
        <taxon>Parascaris</taxon>
    </lineage>
</organism>
<keyword evidence="10" id="KW-1185">Reference proteome</keyword>
<dbReference type="InterPro" id="IPR050756">
    <property type="entry name" value="CSN3"/>
</dbReference>
<evidence type="ECO:0000313" key="10">
    <source>
        <dbReference type="Proteomes" id="UP000887569"/>
    </source>
</evidence>
<evidence type="ECO:0000256" key="2">
    <source>
        <dbReference type="ARBA" id="ARBA00004496"/>
    </source>
</evidence>
<dbReference type="PROSITE" id="PS50250">
    <property type="entry name" value="PCI"/>
    <property type="match status" value="1"/>
</dbReference>
<dbReference type="InterPro" id="IPR036390">
    <property type="entry name" value="WH_DNA-bd_sf"/>
</dbReference>
<feature type="domain" description="PCI" evidence="9">
    <location>
        <begin position="271"/>
        <end position="444"/>
    </location>
</feature>
<keyword evidence="7" id="KW-0539">Nucleus</keyword>
<evidence type="ECO:0000256" key="4">
    <source>
        <dbReference type="ARBA" id="ARBA00014878"/>
    </source>
</evidence>